<name>A0ABR2DMC7_9ROSI</name>
<dbReference type="Proteomes" id="UP001472677">
    <property type="component" value="Unassembled WGS sequence"/>
</dbReference>
<sequence>MPFDEISFLLFVGFLCLHFNFRWCFQLFSLLHEGISFSPRKVTLVGHDVNSEADSLVKSGINQLWTAHDILLAAWNLGFCRIQFKTDNLEVVRILQGWSDALAGCSSVDTIRLFLTCSWSVNICHISRMQNMIDDRVVALCRDSLSGSKVFDSVPATLAELVRKETVSF</sequence>
<feature type="domain" description="RNase H type-1" evidence="1">
    <location>
        <begin position="72"/>
        <end position="133"/>
    </location>
</feature>
<comment type="caution">
    <text evidence="2">The sequence shown here is derived from an EMBL/GenBank/DDBJ whole genome shotgun (WGS) entry which is preliminary data.</text>
</comment>
<reference evidence="2 3" key="1">
    <citation type="journal article" date="2024" name="G3 (Bethesda)">
        <title>Genome assembly of Hibiscus sabdariffa L. provides insights into metabolisms of medicinal natural products.</title>
        <authorList>
            <person name="Kim T."/>
        </authorList>
    </citation>
    <scope>NUCLEOTIDE SEQUENCE [LARGE SCALE GENOMIC DNA]</scope>
    <source>
        <strain evidence="2">TK-2024</strain>
        <tissue evidence="2">Old leaves</tissue>
    </source>
</reference>
<evidence type="ECO:0000313" key="2">
    <source>
        <dbReference type="EMBL" id="KAK8542577.1"/>
    </source>
</evidence>
<evidence type="ECO:0000259" key="1">
    <source>
        <dbReference type="Pfam" id="PF13456"/>
    </source>
</evidence>
<dbReference type="EMBL" id="JBBPBM010000024">
    <property type="protein sequence ID" value="KAK8542577.1"/>
    <property type="molecule type" value="Genomic_DNA"/>
</dbReference>
<dbReference type="InterPro" id="IPR002156">
    <property type="entry name" value="RNaseH_domain"/>
</dbReference>
<gene>
    <name evidence="2" type="ORF">V6N12_015170</name>
</gene>
<accession>A0ABR2DMC7</accession>
<evidence type="ECO:0000313" key="3">
    <source>
        <dbReference type="Proteomes" id="UP001472677"/>
    </source>
</evidence>
<keyword evidence="3" id="KW-1185">Reference proteome</keyword>
<proteinExistence type="predicted"/>
<organism evidence="2 3">
    <name type="scientific">Hibiscus sabdariffa</name>
    <name type="common">roselle</name>
    <dbReference type="NCBI Taxonomy" id="183260"/>
    <lineage>
        <taxon>Eukaryota</taxon>
        <taxon>Viridiplantae</taxon>
        <taxon>Streptophyta</taxon>
        <taxon>Embryophyta</taxon>
        <taxon>Tracheophyta</taxon>
        <taxon>Spermatophyta</taxon>
        <taxon>Magnoliopsida</taxon>
        <taxon>eudicotyledons</taxon>
        <taxon>Gunneridae</taxon>
        <taxon>Pentapetalae</taxon>
        <taxon>rosids</taxon>
        <taxon>malvids</taxon>
        <taxon>Malvales</taxon>
        <taxon>Malvaceae</taxon>
        <taxon>Malvoideae</taxon>
        <taxon>Hibiscus</taxon>
    </lineage>
</organism>
<dbReference type="Pfam" id="PF13456">
    <property type="entry name" value="RVT_3"/>
    <property type="match status" value="1"/>
</dbReference>
<protein>
    <recommendedName>
        <fullName evidence="1">RNase H type-1 domain-containing protein</fullName>
    </recommendedName>
</protein>